<accession>A0A2G1VQG5</accession>
<reference evidence="1 2" key="1">
    <citation type="submission" date="2017-08" db="EMBL/GenBank/DDBJ databases">
        <title>The whole genome shortgun sequences of strain Leeuwenhoekiella nanhaiensis G18 from the South China Sea.</title>
        <authorList>
            <person name="Liu Q."/>
        </authorList>
    </citation>
    <scope>NUCLEOTIDE SEQUENCE [LARGE SCALE GENOMIC DNA]</scope>
    <source>
        <strain evidence="1 2">G18</strain>
    </source>
</reference>
<evidence type="ECO:0008006" key="3">
    <source>
        <dbReference type="Google" id="ProtNLM"/>
    </source>
</evidence>
<proteinExistence type="predicted"/>
<evidence type="ECO:0000313" key="2">
    <source>
        <dbReference type="Proteomes" id="UP000229433"/>
    </source>
</evidence>
<sequence length="142" mass="16428">MKIKSILLSSILAILSSCKTYTIPVESFRKQMTKSGTEMRKVEINNPISYSNIKYEANRIESLIVMDKDGNNVEIENLPKLEMRVTRKDGSKYILLFDTVVVENDTLKGARSRIIQNLRREIPLNDIEKIEIQDNGKVYKYQ</sequence>
<comment type="caution">
    <text evidence="1">The sequence shown here is derived from an EMBL/GenBank/DDBJ whole genome shotgun (WGS) entry which is preliminary data.</text>
</comment>
<keyword evidence="2" id="KW-1185">Reference proteome</keyword>
<dbReference type="PROSITE" id="PS51257">
    <property type="entry name" value="PROKAR_LIPOPROTEIN"/>
    <property type="match status" value="1"/>
</dbReference>
<gene>
    <name evidence="1" type="ORF">CJ305_11730</name>
</gene>
<dbReference type="OrthoDB" id="669098at2"/>
<dbReference type="Proteomes" id="UP000229433">
    <property type="component" value="Unassembled WGS sequence"/>
</dbReference>
<organism evidence="1 2">
    <name type="scientific">Leeuwenhoekiella nanhaiensis</name>
    <dbReference type="NCBI Taxonomy" id="1655491"/>
    <lineage>
        <taxon>Bacteria</taxon>
        <taxon>Pseudomonadati</taxon>
        <taxon>Bacteroidota</taxon>
        <taxon>Flavobacteriia</taxon>
        <taxon>Flavobacteriales</taxon>
        <taxon>Flavobacteriaceae</taxon>
        <taxon>Leeuwenhoekiella</taxon>
    </lineage>
</organism>
<dbReference type="RefSeq" id="WP_099646474.1">
    <property type="nucleotide sequence ID" value="NZ_KZ319292.1"/>
</dbReference>
<name>A0A2G1VQG5_9FLAO</name>
<protein>
    <recommendedName>
        <fullName evidence="3">Lipoprotein</fullName>
    </recommendedName>
</protein>
<dbReference type="EMBL" id="NQXA01000010">
    <property type="protein sequence ID" value="PHQ28860.1"/>
    <property type="molecule type" value="Genomic_DNA"/>
</dbReference>
<evidence type="ECO:0000313" key="1">
    <source>
        <dbReference type="EMBL" id="PHQ28860.1"/>
    </source>
</evidence>
<dbReference type="AlphaFoldDB" id="A0A2G1VQG5"/>